<feature type="transmembrane region" description="Helical" evidence="1">
    <location>
        <begin position="91"/>
        <end position="112"/>
    </location>
</feature>
<dbReference type="Proteomes" id="UP001595735">
    <property type="component" value="Unassembled WGS sequence"/>
</dbReference>
<dbReference type="EMBL" id="JBHRYO010000002">
    <property type="protein sequence ID" value="MFC3755578.1"/>
    <property type="molecule type" value="Genomic_DNA"/>
</dbReference>
<keyword evidence="1" id="KW-0812">Transmembrane</keyword>
<evidence type="ECO:0000313" key="2">
    <source>
        <dbReference type="EMBL" id="MFC3755578.1"/>
    </source>
</evidence>
<keyword evidence="1" id="KW-1133">Transmembrane helix</keyword>
<evidence type="ECO:0000256" key="1">
    <source>
        <dbReference type="SAM" id="Phobius"/>
    </source>
</evidence>
<protein>
    <recommendedName>
        <fullName evidence="4">PEGA domain-containing protein</fullName>
    </recommendedName>
</protein>
<keyword evidence="1" id="KW-0472">Membrane</keyword>
<keyword evidence="3" id="KW-1185">Reference proteome</keyword>
<proteinExistence type="predicted"/>
<reference evidence="3" key="1">
    <citation type="journal article" date="2019" name="Int. J. Syst. Evol. Microbiol.">
        <title>The Global Catalogue of Microorganisms (GCM) 10K type strain sequencing project: providing services to taxonomists for standard genome sequencing and annotation.</title>
        <authorList>
            <consortium name="The Broad Institute Genomics Platform"/>
            <consortium name="The Broad Institute Genome Sequencing Center for Infectious Disease"/>
            <person name="Wu L."/>
            <person name="Ma J."/>
        </authorList>
    </citation>
    <scope>NUCLEOTIDE SEQUENCE [LARGE SCALE GENOMIC DNA]</scope>
    <source>
        <strain evidence="3">CECT 7798</strain>
    </source>
</reference>
<accession>A0ABV7XRB6</accession>
<evidence type="ECO:0000313" key="3">
    <source>
        <dbReference type="Proteomes" id="UP001595735"/>
    </source>
</evidence>
<organism evidence="2 3">
    <name type="scientific">Chryseobacterium tructae</name>
    <dbReference type="NCBI Taxonomy" id="1037380"/>
    <lineage>
        <taxon>Bacteria</taxon>
        <taxon>Pseudomonadati</taxon>
        <taxon>Bacteroidota</taxon>
        <taxon>Flavobacteriia</taxon>
        <taxon>Flavobacteriales</taxon>
        <taxon>Weeksellaceae</taxon>
        <taxon>Chryseobacterium group</taxon>
        <taxon>Chryseobacterium</taxon>
    </lineage>
</organism>
<gene>
    <name evidence="2" type="ORF">ACFONJ_06335</name>
</gene>
<feature type="transmembrane region" description="Helical" evidence="1">
    <location>
        <begin position="118"/>
        <end position="136"/>
    </location>
</feature>
<name>A0ABV7XRB6_9FLAO</name>
<sequence>MMQGKIKIKLNQNFTFSKKKYKVFINENFIGELSNTNNRLDYLTTLGQHTILIQGNKTEWEQNIDLTFTKSILPMYIDDKSTEIYNNESKFLYRSLIGFAFIYLLAFVYGLWQLEIDNISLIGILPILITAMIIAPNKEKREFKLKFS</sequence>
<evidence type="ECO:0008006" key="4">
    <source>
        <dbReference type="Google" id="ProtNLM"/>
    </source>
</evidence>
<dbReference type="RefSeq" id="WP_290295613.1">
    <property type="nucleotide sequence ID" value="NZ_JAUFQR010000001.1"/>
</dbReference>
<comment type="caution">
    <text evidence="2">The sequence shown here is derived from an EMBL/GenBank/DDBJ whole genome shotgun (WGS) entry which is preliminary data.</text>
</comment>